<proteinExistence type="predicted"/>
<accession>A0A5P8PRB0</accession>
<dbReference type="Proteomes" id="UP000325783">
    <property type="component" value="Segment"/>
</dbReference>
<dbReference type="EMBL" id="MN584918">
    <property type="protein sequence ID" value="QFR59812.1"/>
    <property type="molecule type" value="Genomic_DNA"/>
</dbReference>
<evidence type="ECO:0000313" key="2">
    <source>
        <dbReference type="Proteomes" id="UP000325783"/>
    </source>
</evidence>
<sequence>MSLVNHAINEMNIAWPENEPMQDAIKENILELIKVFSEQGHSGSSAPYVLEYFNKLARFEPINPLTGEDDEWADRGNGLFQNIRCSEVFKNGKNGQAYWINGNIFRNQDGVTFTSNNSSVPVTFPWVRPESNIVDVFEHPEAE</sequence>
<keyword evidence="2" id="KW-1185">Reference proteome</keyword>
<dbReference type="Pfam" id="PF25185">
    <property type="entry name" value="Tad3"/>
    <property type="match status" value="1"/>
</dbReference>
<gene>
    <name evidence="1" type="ORF">VOWphi5012_028</name>
</gene>
<dbReference type="InterPro" id="IPR057383">
    <property type="entry name" value="Tad3"/>
</dbReference>
<organism evidence="1 2">
    <name type="scientific">Vibrio phage phi50-12</name>
    <dbReference type="NCBI Taxonomy" id="2654972"/>
    <lineage>
        <taxon>Viruses</taxon>
        <taxon>Duplodnaviria</taxon>
        <taxon>Heunggongvirae</taxon>
        <taxon>Uroviricota</taxon>
        <taxon>Caudoviricetes</taxon>
        <taxon>Schitoviridae</taxon>
        <taxon>Penintadodekavirus</taxon>
        <taxon>Penintadodekavirus 5012</taxon>
    </lineage>
</organism>
<protein>
    <submittedName>
        <fullName evidence="1">Uncharacterized protein</fullName>
    </submittedName>
</protein>
<name>A0A5P8PRB0_9CAUD</name>
<evidence type="ECO:0000313" key="1">
    <source>
        <dbReference type="EMBL" id="QFR59812.1"/>
    </source>
</evidence>
<reference evidence="1 2" key="1">
    <citation type="submission" date="2019-10" db="EMBL/GenBank/DDBJ databases">
        <authorList>
            <person name="Lin L.C."/>
        </authorList>
    </citation>
    <scope>NUCLEOTIDE SEQUENCE [LARGE SCALE GENOMIC DNA]</scope>
</reference>